<dbReference type="PANTHER" id="PTHR43045:SF1">
    <property type="entry name" value="SHIKIMATE TRANSPORTER"/>
    <property type="match status" value="1"/>
</dbReference>
<proteinExistence type="predicted"/>
<dbReference type="InterPro" id="IPR005828">
    <property type="entry name" value="MFS_sugar_transport-like"/>
</dbReference>
<accession>A0A0B5GQC1</accession>
<feature type="transmembrane region" description="Helical" evidence="7">
    <location>
        <begin position="344"/>
        <end position="366"/>
    </location>
</feature>
<feature type="transmembrane region" description="Helical" evidence="7">
    <location>
        <begin position="198"/>
        <end position="217"/>
    </location>
</feature>
<feature type="transmembrane region" description="Helical" evidence="7">
    <location>
        <begin position="165"/>
        <end position="186"/>
    </location>
</feature>
<comment type="subcellular location">
    <subcellularLocation>
        <location evidence="1">Cell membrane</location>
        <topology evidence="1">Multi-pass membrane protein</topology>
    </subcellularLocation>
</comment>
<feature type="transmembrane region" description="Helical" evidence="7">
    <location>
        <begin position="315"/>
        <end position="338"/>
    </location>
</feature>
<dbReference type="GO" id="GO:0022857">
    <property type="term" value="F:transmembrane transporter activity"/>
    <property type="evidence" value="ECO:0007669"/>
    <property type="project" value="InterPro"/>
</dbReference>
<feature type="transmembrane region" description="Helical" evidence="7">
    <location>
        <begin position="99"/>
        <end position="117"/>
    </location>
</feature>
<evidence type="ECO:0000256" key="5">
    <source>
        <dbReference type="ARBA" id="ARBA00022989"/>
    </source>
</evidence>
<evidence type="ECO:0000259" key="8">
    <source>
        <dbReference type="PROSITE" id="PS50850"/>
    </source>
</evidence>
<dbReference type="AlphaFoldDB" id="A0A0B5GQC1"/>
<organism evidence="9">
    <name type="scientific">Streptomyces sp. JCM 9888</name>
    <dbReference type="NCBI Taxonomy" id="1570103"/>
    <lineage>
        <taxon>Bacteria</taxon>
        <taxon>Bacillati</taxon>
        <taxon>Actinomycetota</taxon>
        <taxon>Actinomycetes</taxon>
        <taxon>Kitasatosporales</taxon>
        <taxon>Streptomycetaceae</taxon>
        <taxon>Streptomyces</taxon>
    </lineage>
</organism>
<feature type="transmembrane region" description="Helical" evidence="7">
    <location>
        <begin position="67"/>
        <end position="87"/>
    </location>
</feature>
<keyword evidence="4 7" id="KW-0812">Transmembrane</keyword>
<dbReference type="PROSITE" id="PS50850">
    <property type="entry name" value="MFS"/>
    <property type="match status" value="1"/>
</dbReference>
<keyword evidence="6 7" id="KW-0472">Membrane</keyword>
<dbReference type="InterPro" id="IPR036259">
    <property type="entry name" value="MFS_trans_sf"/>
</dbReference>
<evidence type="ECO:0000256" key="7">
    <source>
        <dbReference type="SAM" id="Phobius"/>
    </source>
</evidence>
<reference evidence="9" key="1">
    <citation type="journal article" date="2014" name="PLoS ONE">
        <title>Characterization of Biosynthetic Genes of Ascamycin/Dealanylascamycin Featuring a 5'-O-Sulfonamide Moiety in Streptomyces sp. JCM9888.</title>
        <authorList>
            <person name="Zhao C."/>
            <person name="Qi J."/>
            <person name="Tao W."/>
            <person name="He L."/>
            <person name="Xu W."/>
            <person name="Chan J."/>
            <person name="Deng Z."/>
        </authorList>
    </citation>
    <scope>NUCLEOTIDE SEQUENCE</scope>
    <source>
        <strain evidence="9">JCM 9888</strain>
    </source>
</reference>
<evidence type="ECO:0000313" key="9">
    <source>
        <dbReference type="EMBL" id="AJF34517.1"/>
    </source>
</evidence>
<feature type="transmembrane region" description="Helical" evidence="7">
    <location>
        <begin position="41"/>
        <end position="61"/>
    </location>
</feature>
<keyword evidence="3" id="KW-1003">Cell membrane</keyword>
<feature type="transmembrane region" description="Helical" evidence="7">
    <location>
        <begin position="407"/>
        <end position="428"/>
    </location>
</feature>
<evidence type="ECO:0000256" key="6">
    <source>
        <dbReference type="ARBA" id="ARBA00023136"/>
    </source>
</evidence>
<gene>
    <name evidence="9" type="primary">acmR</name>
</gene>
<protein>
    <submittedName>
        <fullName evidence="9">Major facilitator superfamily protein</fullName>
    </submittedName>
</protein>
<dbReference type="GO" id="GO:0005886">
    <property type="term" value="C:plasma membrane"/>
    <property type="evidence" value="ECO:0007669"/>
    <property type="project" value="UniProtKB-SubCell"/>
</dbReference>
<dbReference type="SUPFAM" id="SSF103473">
    <property type="entry name" value="MFS general substrate transporter"/>
    <property type="match status" value="1"/>
</dbReference>
<dbReference type="Pfam" id="PF00083">
    <property type="entry name" value="Sugar_tr"/>
    <property type="match status" value="1"/>
</dbReference>
<evidence type="ECO:0000256" key="4">
    <source>
        <dbReference type="ARBA" id="ARBA00022692"/>
    </source>
</evidence>
<dbReference type="InterPro" id="IPR020846">
    <property type="entry name" value="MFS_dom"/>
</dbReference>
<evidence type="ECO:0000256" key="2">
    <source>
        <dbReference type="ARBA" id="ARBA00022448"/>
    </source>
</evidence>
<evidence type="ECO:0000256" key="3">
    <source>
        <dbReference type="ARBA" id="ARBA00022475"/>
    </source>
</evidence>
<keyword evidence="5 7" id="KW-1133">Transmembrane helix</keyword>
<dbReference type="PANTHER" id="PTHR43045">
    <property type="entry name" value="SHIKIMATE TRANSPORTER"/>
    <property type="match status" value="1"/>
</dbReference>
<name>A0A0B5GQC1_9ACTN</name>
<feature type="transmembrane region" description="Helical" evidence="7">
    <location>
        <begin position="378"/>
        <end position="401"/>
    </location>
</feature>
<evidence type="ECO:0000256" key="1">
    <source>
        <dbReference type="ARBA" id="ARBA00004651"/>
    </source>
</evidence>
<keyword evidence="2" id="KW-0813">Transport</keyword>
<dbReference type="EMBL" id="KJ817374">
    <property type="protein sequence ID" value="AJF34517.1"/>
    <property type="molecule type" value="Genomic_DNA"/>
</dbReference>
<feature type="transmembrane region" description="Helical" evidence="7">
    <location>
        <begin position="129"/>
        <end position="153"/>
    </location>
</feature>
<feature type="transmembrane region" description="Helical" evidence="7">
    <location>
        <begin position="286"/>
        <end position="308"/>
    </location>
</feature>
<feature type="domain" description="Major facilitator superfamily (MFS) profile" evidence="8">
    <location>
        <begin position="26"/>
        <end position="436"/>
    </location>
</feature>
<sequence>MSTQERTEEATALPKSRAEQRNVRRTLVSGAVGTTIEWYDLYLYSSASALIIGPVFFPSGSSLTGQLAVFGTFAAGFVARPLGGLFFGHLGDRKGRKSALVATMLLMGLATFAIGLLPDYRQAGALAPILLVALRVLQGIGIGGEWGGAVLLATENAPPGRQTLYSSWSAAGFPLGLLASTSVFSFVDYIGTDGQPSWQWRLPFLSSLFLVGVGLFVRLRIKETPSFTEGGRHVARVPALEALRSRPLPILTGALVALGTGLIVTTFSVYLVAWAARQGPAPGQSALHGLMIGAALECLLIPAWAALADRIGPHLVIFTGFVICAAAIVPAAGALSSGRLMDSALLFATALGVGHAAVYGSLAGLLTRLFPSRHRYSGLALTYQMGSTVASAGPLVATALVGDAQSIQPVVTLFLVVMALAGAAVLITPSAHALAARR</sequence>
<feature type="transmembrane region" description="Helical" evidence="7">
    <location>
        <begin position="250"/>
        <end position="274"/>
    </location>
</feature>
<dbReference type="Gene3D" id="1.20.1250.20">
    <property type="entry name" value="MFS general substrate transporter like domains"/>
    <property type="match status" value="1"/>
</dbReference>